<accession>A0ABS9L3N5</accession>
<dbReference type="Gene3D" id="3.40.190.170">
    <property type="entry name" value="Bacterial extracellular solute-binding protein, family 7"/>
    <property type="match status" value="1"/>
</dbReference>
<proteinExistence type="predicted"/>
<name>A0ABS9L3N5_9MICC</name>
<organism evidence="3 4">
    <name type="scientific">Arthrobacter hankyongi</name>
    <dbReference type="NCBI Taxonomy" id="2904801"/>
    <lineage>
        <taxon>Bacteria</taxon>
        <taxon>Bacillati</taxon>
        <taxon>Actinomycetota</taxon>
        <taxon>Actinomycetes</taxon>
        <taxon>Micrococcales</taxon>
        <taxon>Micrococcaceae</taxon>
        <taxon>Arthrobacter</taxon>
    </lineage>
</organism>
<gene>
    <name evidence="3" type="primary">dctP</name>
    <name evidence="3" type="ORF">LVY72_05175</name>
</gene>
<protein>
    <submittedName>
        <fullName evidence="3">TRAP transporter substrate-binding protein DctP</fullName>
    </submittedName>
</protein>
<dbReference type="RefSeq" id="WP_237818409.1">
    <property type="nucleotide sequence ID" value="NZ_JAKLTQ010000002.1"/>
</dbReference>
<dbReference type="Pfam" id="PF03480">
    <property type="entry name" value="DctP"/>
    <property type="match status" value="1"/>
</dbReference>
<dbReference type="EMBL" id="JAKLTQ010000002">
    <property type="protein sequence ID" value="MCG2621304.1"/>
    <property type="molecule type" value="Genomic_DNA"/>
</dbReference>
<evidence type="ECO:0000313" key="3">
    <source>
        <dbReference type="EMBL" id="MCG2621304.1"/>
    </source>
</evidence>
<feature type="chain" id="PRO_5045877250" evidence="2">
    <location>
        <begin position="28"/>
        <end position="428"/>
    </location>
</feature>
<dbReference type="Proteomes" id="UP001165368">
    <property type="component" value="Unassembled WGS sequence"/>
</dbReference>
<feature type="signal peptide" evidence="2">
    <location>
        <begin position="1"/>
        <end position="27"/>
    </location>
</feature>
<dbReference type="PANTHER" id="PTHR33376">
    <property type="match status" value="1"/>
</dbReference>
<sequence length="428" mass="44878">MTGRLSSRSMFLAGGVTVAGMVLASCAAGSSSAASQESVSANASQTEYQAALAGLDPVTLTMQLPAGPGTVTSAPAEAYAAAVEKWSGGKIGFDILYSGSRVPTNEMNEALADGLVDIGMHMPVSAPEAFPASTLAGDLMFLQEPTPLLGSMQLVSSWMEFGVEQKEITREVLDHGIQPLLPLLPTSGVSLLCAKEPVTSLSETKGKQIRASAPSNGPALEALGATVVSLPIAEVYQGMQRGVVDCASTTPSAINPMGLFEVTSDWTLDPEVQLPASPMAFGISKPTWDGLPLAARQLLWDRLDVFVEKQLSDATFAQIGEALAGAAKHGVRIHKWAPDAREALKAHQDQVLDEASDLAPDGVDGQAFVAAAKETSARWRSILTQDLGLKDEATWDEFGQWLTDNALDAGPLADKLVTEVIAPNRPVS</sequence>
<dbReference type="InterPro" id="IPR038404">
    <property type="entry name" value="TRAP_DctP_sf"/>
</dbReference>
<evidence type="ECO:0000313" key="4">
    <source>
        <dbReference type="Proteomes" id="UP001165368"/>
    </source>
</evidence>
<dbReference type="PANTHER" id="PTHR33376:SF15">
    <property type="entry name" value="BLL6794 PROTEIN"/>
    <property type="match status" value="1"/>
</dbReference>
<evidence type="ECO:0000256" key="1">
    <source>
        <dbReference type="ARBA" id="ARBA00022729"/>
    </source>
</evidence>
<keyword evidence="1 2" id="KW-0732">Signal</keyword>
<evidence type="ECO:0000256" key="2">
    <source>
        <dbReference type="SAM" id="SignalP"/>
    </source>
</evidence>
<keyword evidence="4" id="KW-1185">Reference proteome</keyword>
<comment type="caution">
    <text evidence="3">The sequence shown here is derived from an EMBL/GenBank/DDBJ whole genome shotgun (WGS) entry which is preliminary data.</text>
</comment>
<reference evidence="3" key="1">
    <citation type="submission" date="2022-01" db="EMBL/GenBank/DDBJ databases">
        <authorList>
            <person name="Jo J.-H."/>
            <person name="Im W.-T."/>
        </authorList>
    </citation>
    <scope>NUCLEOTIDE SEQUENCE</scope>
    <source>
        <strain evidence="3">I2-34</strain>
    </source>
</reference>
<dbReference type="NCBIfam" id="NF037995">
    <property type="entry name" value="TRAP_S1"/>
    <property type="match status" value="1"/>
</dbReference>
<dbReference type="PROSITE" id="PS51257">
    <property type="entry name" value="PROKAR_LIPOPROTEIN"/>
    <property type="match status" value="1"/>
</dbReference>
<dbReference type="InterPro" id="IPR018389">
    <property type="entry name" value="DctP_fam"/>
</dbReference>